<evidence type="ECO:0000313" key="3">
    <source>
        <dbReference type="Proteomes" id="UP000282926"/>
    </source>
</evidence>
<dbReference type="RefSeq" id="WP_127779540.1">
    <property type="nucleotide sequence ID" value="NZ_SADD01000002.1"/>
</dbReference>
<keyword evidence="2" id="KW-0489">Methyltransferase</keyword>
<dbReference type="Pfam" id="PF08241">
    <property type="entry name" value="Methyltransf_11"/>
    <property type="match status" value="1"/>
</dbReference>
<comment type="caution">
    <text evidence="2">The sequence shown here is derived from an EMBL/GenBank/DDBJ whole genome shotgun (WGS) entry which is preliminary data.</text>
</comment>
<reference evidence="2 3" key="1">
    <citation type="submission" date="2019-01" db="EMBL/GenBank/DDBJ databases">
        <title>Lujinxingia litoralis gen. nov., sp. nov. and Lujinxingia sediminis gen. nov., sp. nov., new members in the order Bradymonadales, isolated from coastal sediment.</title>
        <authorList>
            <person name="Li C.-M."/>
        </authorList>
    </citation>
    <scope>NUCLEOTIDE SEQUENCE [LARGE SCALE GENOMIC DNA]</scope>
    <source>
        <strain evidence="2 3">SEH01</strain>
    </source>
</reference>
<gene>
    <name evidence="2" type="ORF">EA187_06040</name>
</gene>
<protein>
    <submittedName>
        <fullName evidence="2">SAM-dependent methyltransferase</fullName>
    </submittedName>
</protein>
<dbReference type="GO" id="GO:0032259">
    <property type="term" value="P:methylation"/>
    <property type="evidence" value="ECO:0007669"/>
    <property type="project" value="UniProtKB-KW"/>
</dbReference>
<dbReference type="Gene3D" id="3.40.50.150">
    <property type="entry name" value="Vaccinia Virus protein VP39"/>
    <property type="match status" value="1"/>
</dbReference>
<dbReference type="Proteomes" id="UP000282926">
    <property type="component" value="Unassembled WGS sequence"/>
</dbReference>
<dbReference type="InterPro" id="IPR013216">
    <property type="entry name" value="Methyltransf_11"/>
</dbReference>
<dbReference type="EMBL" id="SADD01000002">
    <property type="protein sequence ID" value="RVU46695.1"/>
    <property type="molecule type" value="Genomic_DNA"/>
</dbReference>
<sequence>MINRTYEEYERLIGELVARPDTAPFEAVLEIGAIPDARSLLNASALKGSALHEGARKVGVNLTLEGSFGDFEVQKGDARELVFEDRSFDLIVCASTLEHIPDFWRALDEMKRVLRPGGWLVVSTPGFGQEEVGNRVRGLAHKLGLPDALKRGTITMRIHDAPYDFYRFSEYAYRDVVLKGLEEVEVWSIMTPPRIYGMGRKGV</sequence>
<keyword evidence="3" id="KW-1185">Reference proteome</keyword>
<organism evidence="2 3">
    <name type="scientific">Lujinxingia sediminis</name>
    <dbReference type="NCBI Taxonomy" id="2480984"/>
    <lineage>
        <taxon>Bacteria</taxon>
        <taxon>Deltaproteobacteria</taxon>
        <taxon>Bradymonadales</taxon>
        <taxon>Lujinxingiaceae</taxon>
        <taxon>Lujinxingia</taxon>
    </lineage>
</organism>
<dbReference type="SUPFAM" id="SSF53335">
    <property type="entry name" value="S-adenosyl-L-methionine-dependent methyltransferases"/>
    <property type="match status" value="1"/>
</dbReference>
<accession>A0ABY0CUF0</accession>
<dbReference type="PANTHER" id="PTHR43591">
    <property type="entry name" value="METHYLTRANSFERASE"/>
    <property type="match status" value="1"/>
</dbReference>
<proteinExistence type="predicted"/>
<keyword evidence="2" id="KW-0808">Transferase</keyword>
<evidence type="ECO:0000259" key="1">
    <source>
        <dbReference type="Pfam" id="PF08241"/>
    </source>
</evidence>
<feature type="domain" description="Methyltransferase type 11" evidence="1">
    <location>
        <begin position="67"/>
        <end position="122"/>
    </location>
</feature>
<dbReference type="InterPro" id="IPR029063">
    <property type="entry name" value="SAM-dependent_MTases_sf"/>
</dbReference>
<dbReference type="CDD" id="cd02440">
    <property type="entry name" value="AdoMet_MTases"/>
    <property type="match status" value="1"/>
</dbReference>
<name>A0ABY0CUF0_9DELT</name>
<evidence type="ECO:0000313" key="2">
    <source>
        <dbReference type="EMBL" id="RVU46695.1"/>
    </source>
</evidence>
<dbReference type="GO" id="GO:0008168">
    <property type="term" value="F:methyltransferase activity"/>
    <property type="evidence" value="ECO:0007669"/>
    <property type="project" value="UniProtKB-KW"/>
</dbReference>